<comment type="caution">
    <text evidence="1">The sequence shown here is derived from an EMBL/GenBank/DDBJ whole genome shotgun (WGS) entry which is preliminary data.</text>
</comment>
<evidence type="ECO:0008006" key="3">
    <source>
        <dbReference type="Google" id="ProtNLM"/>
    </source>
</evidence>
<gene>
    <name evidence="1" type="ORF">L3X39_10060</name>
</gene>
<proteinExistence type="predicted"/>
<protein>
    <recommendedName>
        <fullName evidence="3">DUF4251 domain-containing protein</fullName>
    </recommendedName>
</protein>
<name>A0ABS9IK65_9FLAO</name>
<evidence type="ECO:0000313" key="2">
    <source>
        <dbReference type="Proteomes" id="UP001200022"/>
    </source>
</evidence>
<dbReference type="RefSeq" id="WP_237231659.1">
    <property type="nucleotide sequence ID" value="NZ_JAKKDV010000004.1"/>
</dbReference>
<dbReference type="Proteomes" id="UP001200022">
    <property type="component" value="Unassembled WGS sequence"/>
</dbReference>
<accession>A0ABS9IK65</accession>
<organism evidence="1 2">
    <name type="scientific">Flaviramulus multivorans</name>
    <dbReference type="NCBI Taxonomy" id="1304750"/>
    <lineage>
        <taxon>Bacteria</taxon>
        <taxon>Pseudomonadati</taxon>
        <taxon>Bacteroidota</taxon>
        <taxon>Flavobacteriia</taxon>
        <taxon>Flavobacteriales</taxon>
        <taxon>Flavobacteriaceae</taxon>
        <taxon>Flaviramulus</taxon>
    </lineage>
</organism>
<keyword evidence="2" id="KW-1185">Reference proteome</keyword>
<evidence type="ECO:0000313" key="1">
    <source>
        <dbReference type="EMBL" id="MCF7560979.1"/>
    </source>
</evidence>
<reference evidence="1 2" key="1">
    <citation type="submission" date="2022-01" db="EMBL/GenBank/DDBJ databases">
        <title>Draft genome sequence of Sabulilitoribacter multivorans KCTC 32326.</title>
        <authorList>
            <person name="Oh J.-S."/>
        </authorList>
    </citation>
    <scope>NUCLEOTIDE SEQUENCE [LARGE SCALE GENOMIC DNA]</scope>
    <source>
        <strain evidence="1 2">M-M16</strain>
    </source>
</reference>
<sequence>MNARVKTFLLAISFFVFTNCSKDGVEEPARNEYGVLEARIDGIQRILPAIYGAPFNGIDDIILIYGYNDDSEIGISMQVPPAIGTYNFSEDAYSATLTFGDPFDFFDQNNDGPTVDYFSVEGYVTITKIDGERVVGVFEFTAEQDYLGQRSVEEGKFDVLRQKN</sequence>
<dbReference type="EMBL" id="JAKKDV010000004">
    <property type="protein sequence ID" value="MCF7560979.1"/>
    <property type="molecule type" value="Genomic_DNA"/>
</dbReference>